<evidence type="ECO:0000313" key="2">
    <source>
        <dbReference type="Proteomes" id="UP000746535"/>
    </source>
</evidence>
<evidence type="ECO:0008006" key="3">
    <source>
        <dbReference type="Google" id="ProtNLM"/>
    </source>
</evidence>
<proteinExistence type="predicted"/>
<protein>
    <recommendedName>
        <fullName evidence="3">Lipoprotein</fullName>
    </recommendedName>
</protein>
<comment type="caution">
    <text evidence="1">The sequence shown here is derived from an EMBL/GenBank/DDBJ whole genome shotgun (WGS) entry which is preliminary data.</text>
</comment>
<name>A0ABX0YND3_9PSED</name>
<sequence>MLTKTKTLVLVGFIALAGCKDKGKEFVGHWSDVKEPDTSSLDISYSDKIYHVNVNSIDKFLDGKPKTVRLEAQAMSDSVLTIHTGLGSVDMRLEGDKIYFEQHVYQKPK</sequence>
<evidence type="ECO:0000313" key="1">
    <source>
        <dbReference type="EMBL" id="NJP03483.1"/>
    </source>
</evidence>
<gene>
    <name evidence="1" type="ORF">HBH25_21845</name>
</gene>
<dbReference type="EMBL" id="JAAVJI010000021">
    <property type="protein sequence ID" value="NJP03483.1"/>
    <property type="molecule type" value="Genomic_DNA"/>
</dbReference>
<keyword evidence="2" id="KW-1185">Reference proteome</keyword>
<dbReference type="RefSeq" id="WP_168086062.1">
    <property type="nucleotide sequence ID" value="NZ_JAAVJI010000021.1"/>
</dbReference>
<reference evidence="1 2" key="1">
    <citation type="submission" date="2020-03" db="EMBL/GenBank/DDBJ databases">
        <authorList>
            <person name="Wang L."/>
            <person name="He N."/>
            <person name="Li Y."/>
            <person name="Fang Y."/>
            <person name="Zhang F."/>
        </authorList>
    </citation>
    <scope>NUCLEOTIDE SEQUENCE [LARGE SCALE GENOMIC DNA]</scope>
    <source>
        <strain evidence="2">hsmgli-8</strain>
    </source>
</reference>
<dbReference type="PROSITE" id="PS51257">
    <property type="entry name" value="PROKAR_LIPOPROTEIN"/>
    <property type="match status" value="1"/>
</dbReference>
<organism evidence="1 2">
    <name type="scientific">Pseudomonas quercus</name>
    <dbReference type="NCBI Taxonomy" id="2722792"/>
    <lineage>
        <taxon>Bacteria</taxon>
        <taxon>Pseudomonadati</taxon>
        <taxon>Pseudomonadota</taxon>
        <taxon>Gammaproteobacteria</taxon>
        <taxon>Pseudomonadales</taxon>
        <taxon>Pseudomonadaceae</taxon>
        <taxon>Pseudomonas</taxon>
    </lineage>
</organism>
<dbReference type="Proteomes" id="UP000746535">
    <property type="component" value="Unassembled WGS sequence"/>
</dbReference>
<accession>A0ABX0YND3</accession>